<dbReference type="RefSeq" id="WP_346059097.1">
    <property type="nucleotide sequence ID" value="NZ_BAAAVQ010000029.1"/>
</dbReference>
<accession>A0ABV9MHK9</accession>
<name>A0ABV9MHK9_9MICC</name>
<dbReference type="InterPro" id="IPR009351">
    <property type="entry name" value="AlkZ-like"/>
</dbReference>
<dbReference type="EMBL" id="JBHSHE010000016">
    <property type="protein sequence ID" value="MFC4715382.1"/>
    <property type="molecule type" value="Genomic_DNA"/>
</dbReference>
<keyword evidence="1" id="KW-0238">DNA-binding</keyword>
<dbReference type="PANTHER" id="PTHR38479:SF2">
    <property type="entry name" value="WINGED HELIX DNA-BINDING DOMAIN-CONTAINING PROTEIN"/>
    <property type="match status" value="1"/>
</dbReference>
<sequence length="337" mass="36724">MESQLLLEPAGSPVAACGHMLAIQSQDFLAGRYALAQRAGASVTRQEVDACFRSGQMVRSWTMRGTLHTVLSRDVRWLMALTKKRTLQKVAPRLRELQISTATIDTAGTLIHDCLEVHGSASRKALYAELNAHGIETTNQRGIHLLMVLVQDALICLGPIPEGAAKAAQDFVLLDQWVRTHREPKEPLQELLVRYLSSHGPATLRDAAWYNGQTLTAIRRAAADLGAALSSAGVDGGGEDLWVVACSGAERQIAAGERTGLPPRLLGSFDEYYLSYAQRSTVATEELARQIAPGKNGMFLPFWLVDGQAQRLWNAKAAPTDSLGAALHQRYLAFRSD</sequence>
<reference evidence="2" key="1">
    <citation type="journal article" date="2019" name="Int. J. Syst. Evol. Microbiol.">
        <title>The Global Catalogue of Microorganisms (GCM) 10K type strain sequencing project: providing services to taxonomists for standard genome sequencing and annotation.</title>
        <authorList>
            <consortium name="The Broad Institute Genomics Platform"/>
            <consortium name="The Broad Institute Genome Sequencing Center for Infectious Disease"/>
            <person name="Wu L."/>
            <person name="Ma J."/>
        </authorList>
    </citation>
    <scope>NUCLEOTIDE SEQUENCE [LARGE SCALE GENOMIC DNA]</scope>
    <source>
        <strain evidence="2">CGMCC 1.12849</strain>
    </source>
</reference>
<keyword evidence="2" id="KW-1185">Reference proteome</keyword>
<proteinExistence type="predicted"/>
<protein>
    <submittedName>
        <fullName evidence="1">Winged helix DNA-binding domain-containing protein</fullName>
    </submittedName>
</protein>
<dbReference type="Pfam" id="PF06224">
    <property type="entry name" value="AlkZ-like"/>
    <property type="match status" value="1"/>
</dbReference>
<evidence type="ECO:0000313" key="2">
    <source>
        <dbReference type="Proteomes" id="UP001595884"/>
    </source>
</evidence>
<dbReference type="PANTHER" id="PTHR38479">
    <property type="entry name" value="LMO0824 PROTEIN"/>
    <property type="match status" value="1"/>
</dbReference>
<evidence type="ECO:0000313" key="1">
    <source>
        <dbReference type="EMBL" id="MFC4715382.1"/>
    </source>
</evidence>
<gene>
    <name evidence="1" type="ORF">ACFO7V_04405</name>
</gene>
<organism evidence="1 2">
    <name type="scientific">Glutamicibacter bergerei</name>
    <dbReference type="NCBI Taxonomy" id="256702"/>
    <lineage>
        <taxon>Bacteria</taxon>
        <taxon>Bacillati</taxon>
        <taxon>Actinomycetota</taxon>
        <taxon>Actinomycetes</taxon>
        <taxon>Micrococcales</taxon>
        <taxon>Micrococcaceae</taxon>
        <taxon>Glutamicibacter</taxon>
    </lineage>
</organism>
<dbReference type="GO" id="GO:0003677">
    <property type="term" value="F:DNA binding"/>
    <property type="evidence" value="ECO:0007669"/>
    <property type="project" value="UniProtKB-KW"/>
</dbReference>
<comment type="caution">
    <text evidence="1">The sequence shown here is derived from an EMBL/GenBank/DDBJ whole genome shotgun (WGS) entry which is preliminary data.</text>
</comment>
<dbReference type="Proteomes" id="UP001595884">
    <property type="component" value="Unassembled WGS sequence"/>
</dbReference>